<dbReference type="Pfam" id="PF00560">
    <property type="entry name" value="LRR_1"/>
    <property type="match status" value="1"/>
</dbReference>
<comment type="caution">
    <text evidence="6">The sequence shown here is derived from an EMBL/GenBank/DDBJ whole genome shotgun (WGS) entry which is preliminary data.</text>
</comment>
<evidence type="ECO:0000256" key="3">
    <source>
        <dbReference type="ARBA" id="ARBA00022614"/>
    </source>
</evidence>
<evidence type="ECO:0000256" key="4">
    <source>
        <dbReference type="ARBA" id="ARBA00022737"/>
    </source>
</evidence>
<keyword evidence="2" id="KW-0472">Membrane</keyword>
<evidence type="ECO:0000313" key="6">
    <source>
        <dbReference type="EMBL" id="TPX73680.1"/>
    </source>
</evidence>
<dbReference type="SMART" id="SM00369">
    <property type="entry name" value="LRR_TYP"/>
    <property type="match status" value="4"/>
</dbReference>
<dbReference type="EMBL" id="QEAP01000171">
    <property type="protein sequence ID" value="TPX73680.1"/>
    <property type="molecule type" value="Genomic_DNA"/>
</dbReference>
<reference evidence="6 7" key="1">
    <citation type="journal article" date="2019" name="Sci. Rep.">
        <title>Comparative genomics of chytrid fungi reveal insights into the obligate biotrophic and pathogenic lifestyle of Synchytrium endobioticum.</title>
        <authorList>
            <person name="van de Vossenberg B.T.L.H."/>
            <person name="Warris S."/>
            <person name="Nguyen H.D.T."/>
            <person name="van Gent-Pelzer M.P.E."/>
            <person name="Joly D.L."/>
            <person name="van de Geest H.C."/>
            <person name="Bonants P.J.M."/>
            <person name="Smith D.S."/>
            <person name="Levesque C.A."/>
            <person name="van der Lee T.A.J."/>
        </authorList>
    </citation>
    <scope>NUCLEOTIDE SEQUENCE [LARGE SCALE GENOMIC DNA]</scope>
    <source>
        <strain evidence="6 7">CBS 675.73</strain>
    </source>
</reference>
<name>A0A507FDM0_9FUNG</name>
<evidence type="ECO:0000256" key="5">
    <source>
        <dbReference type="SAM" id="MobiDB-lite"/>
    </source>
</evidence>
<comment type="subcellular location">
    <subcellularLocation>
        <location evidence="1">Cell membrane</location>
    </subcellularLocation>
</comment>
<dbReference type="Pfam" id="PF13855">
    <property type="entry name" value="LRR_8"/>
    <property type="match status" value="1"/>
</dbReference>
<dbReference type="FunFam" id="3.80.10.10:FF:000383">
    <property type="entry name" value="Leucine-rich repeat receptor protein kinase EMS1"/>
    <property type="match status" value="1"/>
</dbReference>
<dbReference type="SMART" id="SM00364">
    <property type="entry name" value="LRR_BAC"/>
    <property type="match status" value="4"/>
</dbReference>
<dbReference type="InterPro" id="IPR032675">
    <property type="entry name" value="LRR_dom_sf"/>
</dbReference>
<dbReference type="PROSITE" id="PS51450">
    <property type="entry name" value="LRR"/>
    <property type="match status" value="2"/>
</dbReference>
<keyword evidence="4" id="KW-0677">Repeat</keyword>
<dbReference type="InterPro" id="IPR052941">
    <property type="entry name" value="StomDev_PlantInt_Reg"/>
</dbReference>
<evidence type="ECO:0008006" key="8">
    <source>
        <dbReference type="Google" id="ProtNLM"/>
    </source>
</evidence>
<dbReference type="OrthoDB" id="676979at2759"/>
<feature type="region of interest" description="Disordered" evidence="5">
    <location>
        <begin position="1"/>
        <end position="26"/>
    </location>
</feature>
<dbReference type="FunFam" id="3.80.10.10:FF:000041">
    <property type="entry name" value="LRR receptor-like serine/threonine-protein kinase ERECTA"/>
    <property type="match status" value="1"/>
</dbReference>
<dbReference type="PANTHER" id="PTHR48004">
    <property type="entry name" value="OS01G0149700 PROTEIN"/>
    <property type="match status" value="1"/>
</dbReference>
<keyword evidence="3" id="KW-0433">Leucine-rich repeat</keyword>
<accession>A0A507FDM0</accession>
<dbReference type="InterPro" id="IPR001611">
    <property type="entry name" value="Leu-rich_rpt"/>
</dbReference>
<dbReference type="Gene3D" id="3.80.10.10">
    <property type="entry name" value="Ribonuclease Inhibitor"/>
    <property type="match status" value="2"/>
</dbReference>
<dbReference type="SUPFAM" id="SSF52058">
    <property type="entry name" value="L domain-like"/>
    <property type="match status" value="1"/>
</dbReference>
<evidence type="ECO:0000256" key="2">
    <source>
        <dbReference type="ARBA" id="ARBA00022475"/>
    </source>
</evidence>
<proteinExistence type="predicted"/>
<dbReference type="InterPro" id="IPR003591">
    <property type="entry name" value="Leu-rich_rpt_typical-subtyp"/>
</dbReference>
<keyword evidence="7" id="KW-1185">Reference proteome</keyword>
<organism evidence="6 7">
    <name type="scientific">Chytriomyces confervae</name>
    <dbReference type="NCBI Taxonomy" id="246404"/>
    <lineage>
        <taxon>Eukaryota</taxon>
        <taxon>Fungi</taxon>
        <taxon>Fungi incertae sedis</taxon>
        <taxon>Chytridiomycota</taxon>
        <taxon>Chytridiomycota incertae sedis</taxon>
        <taxon>Chytridiomycetes</taxon>
        <taxon>Chytridiales</taxon>
        <taxon>Chytriomycetaceae</taxon>
        <taxon>Chytriomyces</taxon>
    </lineage>
</organism>
<gene>
    <name evidence="6" type="ORF">CcCBS67573_g05069</name>
</gene>
<dbReference type="Proteomes" id="UP000320333">
    <property type="component" value="Unassembled WGS sequence"/>
</dbReference>
<sequence>MEQVHWPQRTEQTSGSNAQGAAPDASSETIFMPSRNSNATAFSIILGALDNIQATMAAMQSTMQKEVADIKETQRHLLNEVRGLQNDKKKFYTRLEDIPVEVIVQIFAWIPLQTVFRYRRLSKTINQCLLTTEFAMLNVQTADFLNGLENGMNLTWIHLPERYQSVVASAMSEQLKKVGSNFKNNEMKPLPQSITRLTAVEEIDLLTCKLTGSIPDGISALQNLRALDLSHNSLTGTLPSSFNLLVALESLDLSNNQLSGDFPALPNLNALHTIIIDGNCFTGPIPTVFGRPHMLLYLCASRNLFSFIPAAIGKLTNLVELNIGENSFAHEIPAGIWNLTNLTFLFMSNCQLSGSLAGVGNLLQLEWLDASNNRFSGELPSCEIRSLENLRDLHLIGNQFLGGEILDLTGSNLEIMCVDPDIQVTPEVWQEEYLCHSRREVIGDS</sequence>
<dbReference type="PRINTS" id="PR00019">
    <property type="entry name" value="LEURICHRPT"/>
</dbReference>
<evidence type="ECO:0000256" key="1">
    <source>
        <dbReference type="ARBA" id="ARBA00004236"/>
    </source>
</evidence>
<dbReference type="AlphaFoldDB" id="A0A507FDM0"/>
<protein>
    <recommendedName>
        <fullName evidence="8">F-box domain-containing protein</fullName>
    </recommendedName>
</protein>
<dbReference type="PANTHER" id="PTHR48004:SF59">
    <property type="entry name" value="LEUCINE-RICH REPEAT-CONTAINING N-TERMINAL PLANT-TYPE DOMAIN-CONTAINING PROTEIN"/>
    <property type="match status" value="1"/>
</dbReference>
<evidence type="ECO:0000313" key="7">
    <source>
        <dbReference type="Proteomes" id="UP000320333"/>
    </source>
</evidence>
<keyword evidence="2" id="KW-1003">Cell membrane</keyword>
<dbReference type="GO" id="GO:0005886">
    <property type="term" value="C:plasma membrane"/>
    <property type="evidence" value="ECO:0007669"/>
    <property type="project" value="UniProtKB-SubCell"/>
</dbReference>
<feature type="compositionally biased region" description="Polar residues" evidence="5">
    <location>
        <begin position="9"/>
        <end position="19"/>
    </location>
</feature>